<dbReference type="EMBL" id="JADCNM010000002">
    <property type="protein sequence ID" value="KAG0495011.1"/>
    <property type="molecule type" value="Genomic_DNA"/>
</dbReference>
<name>A0A835VFY1_VANPL</name>
<dbReference type="AlphaFoldDB" id="A0A835VFY1"/>
<dbReference type="Proteomes" id="UP000636800">
    <property type="component" value="Chromosome 2"/>
</dbReference>
<dbReference type="EMBL" id="JADCNL010000002">
    <property type="protein sequence ID" value="KAG0492920.1"/>
    <property type="molecule type" value="Genomic_DNA"/>
</dbReference>
<proteinExistence type="predicted"/>
<evidence type="ECO:0000313" key="3">
    <source>
        <dbReference type="Proteomes" id="UP000636800"/>
    </source>
</evidence>
<organism evidence="2 4">
    <name type="scientific">Vanilla planifolia</name>
    <name type="common">Vanilla</name>
    <dbReference type="NCBI Taxonomy" id="51239"/>
    <lineage>
        <taxon>Eukaryota</taxon>
        <taxon>Viridiplantae</taxon>
        <taxon>Streptophyta</taxon>
        <taxon>Embryophyta</taxon>
        <taxon>Tracheophyta</taxon>
        <taxon>Spermatophyta</taxon>
        <taxon>Magnoliopsida</taxon>
        <taxon>Liliopsida</taxon>
        <taxon>Asparagales</taxon>
        <taxon>Orchidaceae</taxon>
        <taxon>Vanilloideae</taxon>
        <taxon>Vanilleae</taxon>
        <taxon>Vanilla</taxon>
    </lineage>
</organism>
<reference evidence="3 4" key="1">
    <citation type="journal article" date="2020" name="Nat. Food">
        <title>A phased Vanilla planifolia genome enables genetic improvement of flavour and production.</title>
        <authorList>
            <person name="Hasing T."/>
            <person name="Tang H."/>
            <person name="Brym M."/>
            <person name="Khazi F."/>
            <person name="Huang T."/>
            <person name="Chambers A.H."/>
        </authorList>
    </citation>
    <scope>NUCLEOTIDE SEQUENCE [LARGE SCALE GENOMIC DNA]</scope>
    <source>
        <tissue evidence="2">Leaf</tissue>
    </source>
</reference>
<comment type="caution">
    <text evidence="2">The sequence shown here is derived from an EMBL/GenBank/DDBJ whole genome shotgun (WGS) entry which is preliminary data.</text>
</comment>
<keyword evidence="3" id="KW-1185">Reference proteome</keyword>
<evidence type="ECO:0000313" key="2">
    <source>
        <dbReference type="EMBL" id="KAG0495011.1"/>
    </source>
</evidence>
<protein>
    <submittedName>
        <fullName evidence="2">Uncharacterized protein</fullName>
    </submittedName>
</protein>
<dbReference type="Proteomes" id="UP000639772">
    <property type="component" value="Unassembled WGS sequence"/>
</dbReference>
<evidence type="ECO:0000313" key="1">
    <source>
        <dbReference type="EMBL" id="KAG0492920.1"/>
    </source>
</evidence>
<gene>
    <name evidence="2" type="ORF">HPP92_006005</name>
    <name evidence="1" type="ORF">HPP92_006318</name>
</gene>
<sequence length="89" mass="10129">MDYPFCPPNMLQKSFPLASIRVASRRGKFEIDEGSWEDEGDLPGRQQRRLLCPSLKLGEGDFSNAGKNFPLWDLIQAILIFTRPRSMNG</sequence>
<evidence type="ECO:0000313" key="4">
    <source>
        <dbReference type="Proteomes" id="UP000639772"/>
    </source>
</evidence>
<accession>A0A835VFY1</accession>